<evidence type="ECO:0000313" key="1">
    <source>
        <dbReference type="EMBL" id="CAG8976042.1"/>
    </source>
</evidence>
<gene>
    <name evidence="1" type="ORF">HYALB_00010323</name>
</gene>
<accession>A0A9N9LP42</accession>
<sequence length="253" mass="29012">MAPGLHVEILKNKSISFVSEDGSNGINADDDEDFVTFKYYHSTRVLGKLFDAVDENEVIKRLHNNRISKTTSSRKHWNRTTSLLHHISLWMESFYKTDPKMPGKAWEIYKGRARAIREEHEASLLDLMFQYGPSPHLPISEIEVFIGNILGKAGAPTSRQREISMSMKERFEDLFSLTVKRMTLQDEYFFQNEPLAIDCDILSVRISTACFWCFFHDKPKAFDSGKKGSLDLRSFGYVAAAMCLKLRGRIVST</sequence>
<reference evidence="1" key="1">
    <citation type="submission" date="2021-07" db="EMBL/GenBank/DDBJ databases">
        <authorList>
            <person name="Durling M."/>
        </authorList>
    </citation>
    <scope>NUCLEOTIDE SEQUENCE</scope>
</reference>
<protein>
    <submittedName>
        <fullName evidence="1">Uncharacterized protein</fullName>
    </submittedName>
</protein>
<name>A0A9N9LP42_9HELO</name>
<evidence type="ECO:0000313" key="2">
    <source>
        <dbReference type="Proteomes" id="UP000701801"/>
    </source>
</evidence>
<dbReference type="OrthoDB" id="6513042at2759"/>
<dbReference type="EMBL" id="CAJVRM010000161">
    <property type="protein sequence ID" value="CAG8976042.1"/>
    <property type="molecule type" value="Genomic_DNA"/>
</dbReference>
<proteinExistence type="predicted"/>
<dbReference type="Proteomes" id="UP000701801">
    <property type="component" value="Unassembled WGS sequence"/>
</dbReference>
<organism evidence="1 2">
    <name type="scientific">Hymenoscyphus albidus</name>
    <dbReference type="NCBI Taxonomy" id="595503"/>
    <lineage>
        <taxon>Eukaryota</taxon>
        <taxon>Fungi</taxon>
        <taxon>Dikarya</taxon>
        <taxon>Ascomycota</taxon>
        <taxon>Pezizomycotina</taxon>
        <taxon>Leotiomycetes</taxon>
        <taxon>Helotiales</taxon>
        <taxon>Helotiaceae</taxon>
        <taxon>Hymenoscyphus</taxon>
    </lineage>
</organism>
<dbReference type="AlphaFoldDB" id="A0A9N9LP42"/>
<comment type="caution">
    <text evidence="1">The sequence shown here is derived from an EMBL/GenBank/DDBJ whole genome shotgun (WGS) entry which is preliminary data.</text>
</comment>
<keyword evidence="2" id="KW-1185">Reference proteome</keyword>